<dbReference type="InterPro" id="IPR008681">
    <property type="entry name" value="Neg-reg_MecA"/>
</dbReference>
<dbReference type="Proteomes" id="UP000005753">
    <property type="component" value="Chromosome"/>
</dbReference>
<reference evidence="3 4" key="2">
    <citation type="submission" date="2012-02" db="EMBL/GenBank/DDBJ databases">
        <title>Improved High-Quality Draft sequence of Eubacterium cellulosolvens 6.</title>
        <authorList>
            <consortium name="US DOE Joint Genome Institute"/>
            <person name="Lucas S."/>
            <person name="Han J."/>
            <person name="Lapidus A."/>
            <person name="Cheng J.-F."/>
            <person name="Goodwin L."/>
            <person name="Pitluck S."/>
            <person name="Peters L."/>
            <person name="Mikhailova N."/>
            <person name="Gu W."/>
            <person name="Detter J.C."/>
            <person name="Han C."/>
            <person name="Tapia R."/>
            <person name="Land M."/>
            <person name="Hauser L."/>
            <person name="Kyrpides N."/>
            <person name="Ivanova N."/>
            <person name="Pagani I."/>
            <person name="Johnson E."/>
            <person name="Mukhopadhyay B."/>
            <person name="Anderson I."/>
            <person name="Woyke T."/>
        </authorList>
    </citation>
    <scope>NUCLEOTIDE SEQUENCE [LARGE SCALE GENOMIC DNA]</scope>
    <source>
        <strain evidence="3 4">6</strain>
    </source>
</reference>
<keyword evidence="4" id="KW-1185">Reference proteome</keyword>
<feature type="region of interest" description="Disordered" evidence="2">
    <location>
        <begin position="130"/>
        <end position="165"/>
    </location>
</feature>
<dbReference type="Pfam" id="PF05389">
    <property type="entry name" value="MecA"/>
    <property type="match status" value="1"/>
</dbReference>
<dbReference type="HOGENOM" id="CLU_071496_0_0_9"/>
<dbReference type="PANTHER" id="PTHR39161">
    <property type="entry name" value="ADAPTER PROTEIN MECA"/>
    <property type="match status" value="1"/>
</dbReference>
<protein>
    <submittedName>
        <fullName evidence="3">Negative regulator of genetic competence, sporulation and motility</fullName>
    </submittedName>
</protein>
<accession>I5AT07</accession>
<organism evidence="3 4">
    <name type="scientific">Eubacterium cellulosolvens (strain ATCC 43171 / JCM 9499 / 6)</name>
    <name type="common">Cillobacterium cellulosolvens</name>
    <dbReference type="NCBI Taxonomy" id="633697"/>
    <lineage>
        <taxon>Bacteria</taxon>
        <taxon>Bacillati</taxon>
        <taxon>Bacillota</taxon>
        <taxon>Clostridia</taxon>
        <taxon>Eubacteriales</taxon>
        <taxon>Eubacteriaceae</taxon>
        <taxon>Eubacterium</taxon>
    </lineage>
</organism>
<dbReference type="Gene3D" id="3.30.70.1950">
    <property type="match status" value="1"/>
</dbReference>
<reference evidence="3 4" key="1">
    <citation type="submission" date="2010-08" db="EMBL/GenBank/DDBJ databases">
        <authorList>
            <consortium name="US DOE Joint Genome Institute (JGI-PGF)"/>
            <person name="Lucas S."/>
            <person name="Copeland A."/>
            <person name="Lapidus A."/>
            <person name="Cheng J.-F."/>
            <person name="Bruce D."/>
            <person name="Goodwin L."/>
            <person name="Pitluck S."/>
            <person name="Land M.L."/>
            <person name="Hauser L."/>
            <person name="Chang Y.-J."/>
            <person name="Anderson I.J."/>
            <person name="Johnson E."/>
            <person name="Mulhopadhyay B."/>
            <person name="Kyrpides N."/>
            <person name="Woyke T.J."/>
        </authorList>
    </citation>
    <scope>NUCLEOTIDE SEQUENCE [LARGE SCALE GENOMIC DNA]</scope>
    <source>
        <strain evidence="3 4">6</strain>
    </source>
</reference>
<dbReference type="InterPro" id="IPR038471">
    <property type="entry name" value="MecA_C_sf"/>
</dbReference>
<dbReference type="AlphaFoldDB" id="I5AT07"/>
<sequence length="265" mass="29983">MKIEKISENQIRCTLTREDLSSRNIQLTELAYGSEKAKLLFQDMMQEAHYEVGFESGNSPLMIEAIPTSSESIVLIITKVDDPEELDTRFSRFTQSTEDDSAKPKAHSGADEILDLFHKIYNAKKMAESEAKAQAARRDEKETQAETAAGTDSASPHHISPNGKNAVNLRQSYRFDHLDRVIDAAHALNGMYTGRNSLYRRDTDVPNYYLVLRQSSTSPENFNRVCNILSEYGQKESFTESTETWLREHGNVLIKSNAVQKLETL</sequence>
<gene>
    <name evidence="3" type="ORF">EubceDRAFT1_1113</name>
</gene>
<dbReference type="PANTHER" id="PTHR39161:SF1">
    <property type="entry name" value="ADAPTER PROTEIN MECA 1"/>
    <property type="match status" value="1"/>
</dbReference>
<evidence type="ECO:0000313" key="3">
    <source>
        <dbReference type="EMBL" id="EIM56930.1"/>
    </source>
</evidence>
<evidence type="ECO:0000256" key="1">
    <source>
        <dbReference type="ARBA" id="ARBA00005397"/>
    </source>
</evidence>
<dbReference type="eggNOG" id="COG4862">
    <property type="taxonomic scope" value="Bacteria"/>
</dbReference>
<dbReference type="STRING" id="633697.EubceDRAFT1_1113"/>
<proteinExistence type="inferred from homology"/>
<evidence type="ECO:0000256" key="2">
    <source>
        <dbReference type="SAM" id="MobiDB-lite"/>
    </source>
</evidence>
<dbReference type="OrthoDB" id="2085234at2"/>
<evidence type="ECO:0000313" key="4">
    <source>
        <dbReference type="Proteomes" id="UP000005753"/>
    </source>
</evidence>
<name>I5AT07_EUBC6</name>
<feature type="compositionally biased region" description="Basic and acidic residues" evidence="2">
    <location>
        <begin position="130"/>
        <end position="144"/>
    </location>
</feature>
<dbReference type="EMBL" id="CM001487">
    <property type="protein sequence ID" value="EIM56930.1"/>
    <property type="molecule type" value="Genomic_DNA"/>
</dbReference>
<comment type="similarity">
    <text evidence="1">Belongs to the MecA family.</text>
</comment>